<evidence type="ECO:0000313" key="2">
    <source>
        <dbReference type="Proteomes" id="UP001198862"/>
    </source>
</evidence>
<accession>A0ABS8KVY0</accession>
<dbReference type="EMBL" id="JAJISD010000005">
    <property type="protein sequence ID" value="MCC8429897.1"/>
    <property type="molecule type" value="Genomic_DNA"/>
</dbReference>
<dbReference type="RefSeq" id="WP_230551096.1">
    <property type="nucleotide sequence ID" value="NZ_JAJISD010000005.1"/>
</dbReference>
<reference evidence="1 2" key="1">
    <citation type="submission" date="2021-11" db="EMBL/GenBank/DDBJ databases">
        <authorList>
            <person name="Lee D.-H."/>
            <person name="Kim S.-B."/>
        </authorList>
    </citation>
    <scope>NUCLEOTIDE SEQUENCE [LARGE SCALE GENOMIC DNA]</scope>
    <source>
        <strain evidence="1 2">KCTC 52223</strain>
    </source>
</reference>
<protein>
    <recommendedName>
        <fullName evidence="3">Lipoprotein</fullName>
    </recommendedName>
</protein>
<dbReference type="Proteomes" id="UP001198862">
    <property type="component" value="Unassembled WGS sequence"/>
</dbReference>
<keyword evidence="2" id="KW-1185">Reference proteome</keyword>
<evidence type="ECO:0000313" key="1">
    <source>
        <dbReference type="EMBL" id="MCC8429897.1"/>
    </source>
</evidence>
<organism evidence="1 2">
    <name type="scientific">Reyranella aquatilis</name>
    <dbReference type="NCBI Taxonomy" id="2035356"/>
    <lineage>
        <taxon>Bacteria</taxon>
        <taxon>Pseudomonadati</taxon>
        <taxon>Pseudomonadota</taxon>
        <taxon>Alphaproteobacteria</taxon>
        <taxon>Hyphomicrobiales</taxon>
        <taxon>Reyranellaceae</taxon>
        <taxon>Reyranella</taxon>
    </lineage>
</organism>
<evidence type="ECO:0008006" key="3">
    <source>
        <dbReference type="Google" id="ProtNLM"/>
    </source>
</evidence>
<name>A0ABS8KVY0_9HYPH</name>
<proteinExistence type="predicted"/>
<comment type="caution">
    <text evidence="1">The sequence shown here is derived from an EMBL/GenBank/DDBJ whole genome shotgun (WGS) entry which is preliminary data.</text>
</comment>
<sequence length="108" mass="11730">MDGKPLAAVACLILSGCFGSSPSESDVKEAARGLMAQQARIDCSSVGIIIGCDVPLDRAVANLKLIGCTEATPQVGYFCDYTWSHTTGKERKDRIWLVKRDGRWQRPA</sequence>
<dbReference type="PROSITE" id="PS51257">
    <property type="entry name" value="PROKAR_LIPOPROTEIN"/>
    <property type="match status" value="1"/>
</dbReference>
<gene>
    <name evidence="1" type="ORF">LJ725_13030</name>
</gene>